<keyword evidence="4" id="KW-1185">Reference proteome</keyword>
<evidence type="ECO:0000259" key="2">
    <source>
        <dbReference type="SMART" id="SM00899"/>
    </source>
</evidence>
<protein>
    <recommendedName>
        <fullName evidence="2">Ferrous iron transporter FeoA-like domain-containing protein</fullName>
    </recommendedName>
</protein>
<dbReference type="SUPFAM" id="SSF50037">
    <property type="entry name" value="C-terminal domain of transcriptional repressors"/>
    <property type="match status" value="1"/>
</dbReference>
<comment type="caution">
    <text evidence="3">The sequence shown here is derived from an EMBL/GenBank/DDBJ whole genome shotgun (WGS) entry which is preliminary data.</text>
</comment>
<dbReference type="PANTHER" id="PTHR42954">
    <property type="entry name" value="FE(2+) TRANSPORT PROTEIN A"/>
    <property type="match status" value="1"/>
</dbReference>
<dbReference type="Pfam" id="PF04023">
    <property type="entry name" value="FeoA"/>
    <property type="match status" value="1"/>
</dbReference>
<dbReference type="InterPro" id="IPR008988">
    <property type="entry name" value="Transcriptional_repressor_C"/>
</dbReference>
<keyword evidence="1" id="KW-0408">Iron</keyword>
<dbReference type="InterPro" id="IPR052713">
    <property type="entry name" value="FeoA"/>
</dbReference>
<dbReference type="PANTHER" id="PTHR42954:SF2">
    <property type="entry name" value="FE(2+) TRANSPORT PROTEIN A"/>
    <property type="match status" value="1"/>
</dbReference>
<gene>
    <name evidence="3" type="ORF">GCM10023331_34100</name>
</gene>
<evidence type="ECO:0000313" key="4">
    <source>
        <dbReference type="Proteomes" id="UP001500298"/>
    </source>
</evidence>
<feature type="domain" description="Ferrous iron transporter FeoA-like" evidence="2">
    <location>
        <begin position="7"/>
        <end position="77"/>
    </location>
</feature>
<dbReference type="Gene3D" id="2.30.30.90">
    <property type="match status" value="1"/>
</dbReference>
<dbReference type="Proteomes" id="UP001500298">
    <property type="component" value="Unassembled WGS sequence"/>
</dbReference>
<accession>A0ABP9DPR0</accession>
<dbReference type="RefSeq" id="WP_345373986.1">
    <property type="nucleotide sequence ID" value="NZ_BAABJX010000054.1"/>
</dbReference>
<name>A0ABP9DPR0_9BACT</name>
<evidence type="ECO:0000313" key="3">
    <source>
        <dbReference type="EMBL" id="GAA4846523.1"/>
    </source>
</evidence>
<proteinExistence type="predicted"/>
<organism evidence="3 4">
    <name type="scientific">Algivirga pacifica</name>
    <dbReference type="NCBI Taxonomy" id="1162670"/>
    <lineage>
        <taxon>Bacteria</taxon>
        <taxon>Pseudomonadati</taxon>
        <taxon>Bacteroidota</taxon>
        <taxon>Cytophagia</taxon>
        <taxon>Cytophagales</taxon>
        <taxon>Flammeovirgaceae</taxon>
        <taxon>Algivirga</taxon>
    </lineage>
</organism>
<evidence type="ECO:0000256" key="1">
    <source>
        <dbReference type="ARBA" id="ARBA00023004"/>
    </source>
</evidence>
<dbReference type="InterPro" id="IPR007167">
    <property type="entry name" value="Fe-transptr_FeoA-like"/>
</dbReference>
<sequence length="77" mass="8596">MVNNDIKNITDLKIGQEGVIKAFSSEYLTPKMLEMGILPGSKVKVVNKTLFNGPLYLNIQGQNIALRHSEAKKIILR</sequence>
<dbReference type="EMBL" id="BAABJX010000054">
    <property type="protein sequence ID" value="GAA4846523.1"/>
    <property type="molecule type" value="Genomic_DNA"/>
</dbReference>
<dbReference type="SMART" id="SM00899">
    <property type="entry name" value="FeoA"/>
    <property type="match status" value="1"/>
</dbReference>
<dbReference type="InterPro" id="IPR038157">
    <property type="entry name" value="FeoA_core_dom"/>
</dbReference>
<reference evidence="4" key="1">
    <citation type="journal article" date="2019" name="Int. J. Syst. Evol. Microbiol.">
        <title>The Global Catalogue of Microorganisms (GCM) 10K type strain sequencing project: providing services to taxonomists for standard genome sequencing and annotation.</title>
        <authorList>
            <consortium name="The Broad Institute Genomics Platform"/>
            <consortium name="The Broad Institute Genome Sequencing Center for Infectious Disease"/>
            <person name="Wu L."/>
            <person name="Ma J."/>
        </authorList>
    </citation>
    <scope>NUCLEOTIDE SEQUENCE [LARGE SCALE GENOMIC DNA]</scope>
    <source>
        <strain evidence="4">JCM 18326</strain>
    </source>
</reference>